<gene>
    <name evidence="2" type="ORF">SAMN06265373_106106</name>
</gene>
<feature type="region of interest" description="Disordered" evidence="1">
    <location>
        <begin position="1"/>
        <end position="44"/>
    </location>
</feature>
<dbReference type="EMBL" id="FXTY01000006">
    <property type="protein sequence ID" value="SMP28879.1"/>
    <property type="molecule type" value="Genomic_DNA"/>
</dbReference>
<reference evidence="2 3" key="1">
    <citation type="submission" date="2017-05" db="EMBL/GenBank/DDBJ databases">
        <authorList>
            <person name="Varghese N."/>
            <person name="Submissions S."/>
        </authorList>
    </citation>
    <scope>NUCLEOTIDE SEQUENCE [LARGE SCALE GENOMIC DNA]</scope>
    <source>
        <strain evidence="2 3">DSM 29734</strain>
    </source>
</reference>
<accession>A0ABY1P8M5</accession>
<organism evidence="2 3">
    <name type="scientific">Shimia sagamensis</name>
    <dbReference type="NCBI Taxonomy" id="1566352"/>
    <lineage>
        <taxon>Bacteria</taxon>
        <taxon>Pseudomonadati</taxon>
        <taxon>Pseudomonadota</taxon>
        <taxon>Alphaproteobacteria</taxon>
        <taxon>Rhodobacterales</taxon>
        <taxon>Roseobacteraceae</taxon>
    </lineage>
</organism>
<comment type="caution">
    <text evidence="2">The sequence shown here is derived from an EMBL/GenBank/DDBJ whole genome shotgun (WGS) entry which is preliminary data.</text>
</comment>
<evidence type="ECO:0000256" key="1">
    <source>
        <dbReference type="SAM" id="MobiDB-lite"/>
    </source>
</evidence>
<keyword evidence="3" id="KW-1185">Reference proteome</keyword>
<proteinExistence type="predicted"/>
<evidence type="ECO:0000313" key="3">
    <source>
        <dbReference type="Proteomes" id="UP001157961"/>
    </source>
</evidence>
<dbReference type="Proteomes" id="UP001157961">
    <property type="component" value="Unassembled WGS sequence"/>
</dbReference>
<evidence type="ECO:0000313" key="2">
    <source>
        <dbReference type="EMBL" id="SMP28879.1"/>
    </source>
</evidence>
<protein>
    <submittedName>
        <fullName evidence="2">Uncharacterized protein</fullName>
    </submittedName>
</protein>
<sequence>MGGDPMTIDAIETRDTAGGKRVLTTNAKHLSEKAKTRPLRSPFS</sequence>
<name>A0ABY1P8M5_9RHOB</name>